<dbReference type="InterPro" id="IPR001138">
    <property type="entry name" value="Zn2Cys6_DnaBD"/>
</dbReference>
<sequence>MTKGCYTCRRRRIICDNGQPTCRKCRDAGKECLGYQKPLVWVKGGVASRGKMMGRSFDDAEKSMKKSRDRPSEPEPEPEPETTHGSSASNNTDLLLASESPDTISPSSSYQKSPEADAWIQESLDMLEAEEIGPTEASIYPGPANNLEAHGQLVQVSRNHPFDYVPAPWGLVDPTMKDFSPLTRFYLSHYNQCITNELLVYPQTKNPWRDIMALVGYSPLITNTLCAMGAVHYSLMSSSDPSVLPWSSHNPLTADSLLSTEEIENMILPSNSRRPPSRAYQDFLEFKQRTLSELSRDLMNPATQNDDINLAAIVLLALLDVFESGSGAWSYHIEGLKKLLRDRPGNKIGRGILQGLEEFAIEGCVIMEIMGSTLARPGALSRPFLPASGASMLKRLEETSWVGCPAFLLEVIFFIHTLWYPESEILSSTPRPATLSTTMQHGQPLTRESFAALLHSIRTFDPVSWSHEMQAYFYLDDLSSRIALASAYQAAVYLYTSRVLSRAREGFSPPWKEINLPDDHSIIANDLIARICSIPRSDPHFKCLIWPTFIAGVECRRLAQRALVLEQLGALYKAVTSVNVRNAAWVLRLMWQKQDLRRRENMLFAIVDDQDTDVSGGQADEETFDSSFDWVDELDASRLDWLFI</sequence>
<evidence type="ECO:0000256" key="3">
    <source>
        <dbReference type="ARBA" id="ARBA00023163"/>
    </source>
</evidence>
<keyword evidence="4" id="KW-0539">Nucleus</keyword>
<organism evidence="7 8">
    <name type="scientific">Penicillium chermesinum</name>
    <dbReference type="NCBI Taxonomy" id="63820"/>
    <lineage>
        <taxon>Eukaryota</taxon>
        <taxon>Fungi</taxon>
        <taxon>Dikarya</taxon>
        <taxon>Ascomycota</taxon>
        <taxon>Pezizomycotina</taxon>
        <taxon>Eurotiomycetes</taxon>
        <taxon>Eurotiomycetidae</taxon>
        <taxon>Eurotiales</taxon>
        <taxon>Aspergillaceae</taxon>
        <taxon>Penicillium</taxon>
    </lineage>
</organism>
<keyword evidence="8" id="KW-1185">Reference proteome</keyword>
<evidence type="ECO:0000256" key="4">
    <source>
        <dbReference type="ARBA" id="ARBA00023242"/>
    </source>
</evidence>
<keyword evidence="1" id="KW-0805">Transcription regulation</keyword>
<dbReference type="AlphaFoldDB" id="A0A9W9P8U8"/>
<protein>
    <recommendedName>
        <fullName evidence="6">Zn(2)-C6 fungal-type domain-containing protein</fullName>
    </recommendedName>
</protein>
<name>A0A9W9P8U8_9EURO</name>
<dbReference type="OrthoDB" id="5380854at2759"/>
<evidence type="ECO:0000256" key="1">
    <source>
        <dbReference type="ARBA" id="ARBA00023015"/>
    </source>
</evidence>
<keyword evidence="3" id="KW-0804">Transcription</keyword>
<comment type="caution">
    <text evidence="7">The sequence shown here is derived from an EMBL/GenBank/DDBJ whole genome shotgun (WGS) entry which is preliminary data.</text>
</comment>
<gene>
    <name evidence="7" type="ORF">N7468_004588</name>
</gene>
<dbReference type="EMBL" id="JAPQKS010000003">
    <property type="protein sequence ID" value="KAJ5239969.1"/>
    <property type="molecule type" value="Genomic_DNA"/>
</dbReference>
<feature type="compositionally biased region" description="Low complexity" evidence="5">
    <location>
        <begin position="98"/>
        <end position="109"/>
    </location>
</feature>
<dbReference type="GO" id="GO:0003677">
    <property type="term" value="F:DNA binding"/>
    <property type="evidence" value="ECO:0007669"/>
    <property type="project" value="UniProtKB-KW"/>
</dbReference>
<feature type="compositionally biased region" description="Basic and acidic residues" evidence="5">
    <location>
        <begin position="56"/>
        <end position="73"/>
    </location>
</feature>
<evidence type="ECO:0000259" key="6">
    <source>
        <dbReference type="PROSITE" id="PS50048"/>
    </source>
</evidence>
<dbReference type="PROSITE" id="PS00463">
    <property type="entry name" value="ZN2_CY6_FUNGAL_1"/>
    <property type="match status" value="1"/>
</dbReference>
<dbReference type="SMART" id="SM00066">
    <property type="entry name" value="GAL4"/>
    <property type="match status" value="1"/>
</dbReference>
<dbReference type="PROSITE" id="PS50048">
    <property type="entry name" value="ZN2_CY6_FUNGAL_2"/>
    <property type="match status" value="1"/>
</dbReference>
<feature type="domain" description="Zn(2)-C6 fungal-type" evidence="6">
    <location>
        <begin position="4"/>
        <end position="32"/>
    </location>
</feature>
<evidence type="ECO:0000256" key="5">
    <source>
        <dbReference type="SAM" id="MobiDB-lite"/>
    </source>
</evidence>
<feature type="region of interest" description="Disordered" evidence="5">
    <location>
        <begin position="50"/>
        <end position="115"/>
    </location>
</feature>
<feature type="compositionally biased region" description="Polar residues" evidence="5">
    <location>
        <begin position="83"/>
        <end position="93"/>
    </location>
</feature>
<dbReference type="Pfam" id="PF00172">
    <property type="entry name" value="Zn_clus"/>
    <property type="match status" value="1"/>
</dbReference>
<dbReference type="InterPro" id="IPR053175">
    <property type="entry name" value="DHMBA_Reg_Transcription_Factor"/>
</dbReference>
<dbReference type="InterPro" id="IPR021858">
    <property type="entry name" value="Fun_TF"/>
</dbReference>
<evidence type="ECO:0000256" key="2">
    <source>
        <dbReference type="ARBA" id="ARBA00023125"/>
    </source>
</evidence>
<dbReference type="Gene3D" id="4.10.240.10">
    <property type="entry name" value="Zn(2)-C6 fungal-type DNA-binding domain"/>
    <property type="match status" value="1"/>
</dbReference>
<dbReference type="PANTHER" id="PTHR38791:SF11">
    <property type="entry name" value="ZN(II)2CYS6 TRANSCRIPTION FACTOR (EUROFUNG)"/>
    <property type="match status" value="1"/>
</dbReference>
<dbReference type="PANTHER" id="PTHR38791">
    <property type="entry name" value="ZN(II)2CYS6 TRANSCRIPTION FACTOR (EUROFUNG)-RELATED-RELATED"/>
    <property type="match status" value="1"/>
</dbReference>
<dbReference type="SUPFAM" id="SSF57701">
    <property type="entry name" value="Zn2/Cys6 DNA-binding domain"/>
    <property type="match status" value="1"/>
</dbReference>
<proteinExistence type="predicted"/>
<reference evidence="7" key="2">
    <citation type="journal article" date="2023" name="IMA Fungus">
        <title>Comparative genomic study of the Penicillium genus elucidates a diverse pangenome and 15 lateral gene transfer events.</title>
        <authorList>
            <person name="Petersen C."/>
            <person name="Sorensen T."/>
            <person name="Nielsen M.R."/>
            <person name="Sondergaard T.E."/>
            <person name="Sorensen J.L."/>
            <person name="Fitzpatrick D.A."/>
            <person name="Frisvad J.C."/>
            <person name="Nielsen K.L."/>
        </authorList>
    </citation>
    <scope>NUCLEOTIDE SEQUENCE</scope>
    <source>
        <strain evidence="7">IBT 19713</strain>
    </source>
</reference>
<evidence type="ECO:0000313" key="7">
    <source>
        <dbReference type="EMBL" id="KAJ5239969.1"/>
    </source>
</evidence>
<dbReference type="GO" id="GO:0000981">
    <property type="term" value="F:DNA-binding transcription factor activity, RNA polymerase II-specific"/>
    <property type="evidence" value="ECO:0007669"/>
    <property type="project" value="InterPro"/>
</dbReference>
<keyword evidence="2" id="KW-0238">DNA-binding</keyword>
<reference evidence="7" key="1">
    <citation type="submission" date="2022-11" db="EMBL/GenBank/DDBJ databases">
        <authorList>
            <person name="Petersen C."/>
        </authorList>
    </citation>
    <scope>NUCLEOTIDE SEQUENCE</scope>
    <source>
        <strain evidence="7">IBT 19713</strain>
    </source>
</reference>
<dbReference type="Pfam" id="PF11951">
    <property type="entry name" value="Fungal_trans_2"/>
    <property type="match status" value="1"/>
</dbReference>
<dbReference type="Proteomes" id="UP001150941">
    <property type="component" value="Unassembled WGS sequence"/>
</dbReference>
<dbReference type="CDD" id="cd00067">
    <property type="entry name" value="GAL4"/>
    <property type="match status" value="1"/>
</dbReference>
<dbReference type="InterPro" id="IPR036864">
    <property type="entry name" value="Zn2-C6_fun-type_DNA-bd_sf"/>
</dbReference>
<dbReference type="GeneID" id="83201188"/>
<dbReference type="GO" id="GO:0008270">
    <property type="term" value="F:zinc ion binding"/>
    <property type="evidence" value="ECO:0007669"/>
    <property type="project" value="InterPro"/>
</dbReference>
<accession>A0A9W9P8U8</accession>
<evidence type="ECO:0000313" key="8">
    <source>
        <dbReference type="Proteomes" id="UP001150941"/>
    </source>
</evidence>
<dbReference type="RefSeq" id="XP_058332888.1">
    <property type="nucleotide sequence ID" value="XM_058473885.1"/>
</dbReference>